<protein>
    <submittedName>
        <fullName evidence="1">Putative membrane protein YczE</fullName>
    </submittedName>
</protein>
<evidence type="ECO:0000313" key="1">
    <source>
        <dbReference type="EMBL" id="MBA2851136.1"/>
    </source>
</evidence>
<dbReference type="PANTHER" id="PTHR40078:SF1">
    <property type="entry name" value="INTEGRAL MEMBRANE PROTEIN"/>
    <property type="match status" value="1"/>
</dbReference>
<proteinExistence type="predicted"/>
<gene>
    <name evidence="1" type="ORF">HNP86_001267</name>
</gene>
<dbReference type="InterPro" id="IPR038750">
    <property type="entry name" value="YczE/YyaS-like"/>
</dbReference>
<organism evidence="1 2">
    <name type="scientific">Methanococcus maripaludis</name>
    <name type="common">Methanococcus deltae</name>
    <dbReference type="NCBI Taxonomy" id="39152"/>
    <lineage>
        <taxon>Archaea</taxon>
        <taxon>Methanobacteriati</taxon>
        <taxon>Methanobacteriota</taxon>
        <taxon>Methanomada group</taxon>
        <taxon>Methanococci</taxon>
        <taxon>Methanococcales</taxon>
        <taxon>Methanococcaceae</taxon>
        <taxon>Methanococcus</taxon>
    </lineage>
</organism>
<dbReference type="PANTHER" id="PTHR40078">
    <property type="entry name" value="INTEGRAL MEMBRANE PROTEIN-RELATED"/>
    <property type="match status" value="1"/>
</dbReference>
<dbReference type="Proteomes" id="UP000564425">
    <property type="component" value="Unassembled WGS sequence"/>
</dbReference>
<accession>A0A7J9NZH4</accession>
<dbReference type="Pfam" id="PF19700">
    <property type="entry name" value="DUF6198"/>
    <property type="match status" value="1"/>
</dbReference>
<evidence type="ECO:0000313" key="2">
    <source>
        <dbReference type="Proteomes" id="UP000564425"/>
    </source>
</evidence>
<dbReference type="EMBL" id="JACDUH010000001">
    <property type="protein sequence ID" value="MBA2851136.1"/>
    <property type="molecule type" value="Genomic_DNA"/>
</dbReference>
<dbReference type="AlphaFoldDB" id="A0A7J9NZH4"/>
<comment type="caution">
    <text evidence="1">The sequence shown here is derived from an EMBL/GenBank/DDBJ whole genome shotgun (WGS) entry which is preliminary data.</text>
</comment>
<reference evidence="1 2" key="1">
    <citation type="submission" date="2020-07" db="EMBL/GenBank/DDBJ databases">
        <title>Genomic Encyclopedia of Type Strains, Phase IV (KMG-V): Genome sequencing to study the core and pangenomes of soil and plant-associated prokaryotes.</title>
        <authorList>
            <person name="Whitman W."/>
        </authorList>
    </citation>
    <scope>NUCLEOTIDE SEQUENCE [LARGE SCALE GENOMIC DNA]</scope>
    <source>
        <strain evidence="1 2">A1</strain>
    </source>
</reference>
<sequence length="95" mass="10184">MALCIFSCIAIAFGVFLEVKAKIIYLPGEGLAMAISNTFKKEFGKTKIGVDVSMVAVGILSSFIFLHQVQGIREGTIFAAVLVGSIVKVFNKTLL</sequence>
<name>A0A7J9NZH4_METMI</name>